<evidence type="ECO:0000259" key="1">
    <source>
        <dbReference type="PROSITE" id="PS50994"/>
    </source>
</evidence>
<evidence type="ECO:0000313" key="2">
    <source>
        <dbReference type="EMBL" id="OHA03395.1"/>
    </source>
</evidence>
<proteinExistence type="predicted"/>
<dbReference type="AlphaFoldDB" id="A0A1G2KVD5"/>
<dbReference type="InterPro" id="IPR012337">
    <property type="entry name" value="RNaseH-like_sf"/>
</dbReference>
<protein>
    <recommendedName>
        <fullName evidence="1">Integrase catalytic domain-containing protein</fullName>
    </recommendedName>
</protein>
<name>A0A1G2KVD5_9BACT</name>
<reference evidence="2 3" key="1">
    <citation type="journal article" date="2016" name="Nat. Commun.">
        <title>Thousands of microbial genomes shed light on interconnected biogeochemical processes in an aquifer system.</title>
        <authorList>
            <person name="Anantharaman K."/>
            <person name="Brown C.T."/>
            <person name="Hug L.A."/>
            <person name="Sharon I."/>
            <person name="Castelle C.J."/>
            <person name="Probst A.J."/>
            <person name="Thomas B.C."/>
            <person name="Singh A."/>
            <person name="Wilkins M.J."/>
            <person name="Karaoz U."/>
            <person name="Brodie E.L."/>
            <person name="Williams K.H."/>
            <person name="Hubbard S.S."/>
            <person name="Banfield J.F."/>
        </authorList>
    </citation>
    <scope>NUCLEOTIDE SEQUENCE [LARGE SCALE GENOMIC DNA]</scope>
</reference>
<dbReference type="SUPFAM" id="SSF53098">
    <property type="entry name" value="Ribonuclease H-like"/>
    <property type="match status" value="1"/>
</dbReference>
<dbReference type="Gene3D" id="3.30.420.10">
    <property type="entry name" value="Ribonuclease H-like superfamily/Ribonuclease H"/>
    <property type="match status" value="1"/>
</dbReference>
<dbReference type="Pfam" id="PF13683">
    <property type="entry name" value="rve_3"/>
    <property type="match status" value="1"/>
</dbReference>
<comment type="caution">
    <text evidence="2">The sequence shown here is derived from an EMBL/GenBank/DDBJ whole genome shotgun (WGS) entry which is preliminary data.</text>
</comment>
<dbReference type="EMBL" id="MHQM01000027">
    <property type="protein sequence ID" value="OHA03395.1"/>
    <property type="molecule type" value="Genomic_DNA"/>
</dbReference>
<dbReference type="Proteomes" id="UP000178510">
    <property type="component" value="Unassembled WGS sequence"/>
</dbReference>
<dbReference type="GO" id="GO:0003676">
    <property type="term" value="F:nucleic acid binding"/>
    <property type="evidence" value="ECO:0007669"/>
    <property type="project" value="InterPro"/>
</dbReference>
<dbReference type="GO" id="GO:0015074">
    <property type="term" value="P:DNA integration"/>
    <property type="evidence" value="ECO:0007669"/>
    <property type="project" value="InterPro"/>
</dbReference>
<dbReference type="InterPro" id="IPR036397">
    <property type="entry name" value="RNaseH_sf"/>
</dbReference>
<dbReference type="InterPro" id="IPR001584">
    <property type="entry name" value="Integrase_cat-core"/>
</dbReference>
<evidence type="ECO:0000313" key="3">
    <source>
        <dbReference type="Proteomes" id="UP000178510"/>
    </source>
</evidence>
<dbReference type="PROSITE" id="PS50994">
    <property type="entry name" value="INTEGRASE"/>
    <property type="match status" value="1"/>
</dbReference>
<sequence>MRIFNVYRGVRGFVGVYHTALRSAYMITPQALRKARILIFWEKHGLTATLDAFPVKRSTLFLWKKQFREGGKIAEALNEKRRTPRTKRKRLWPDALIAEIKRQRSLHPNLGKDKFHVILAPFCSQNNLMVPSASTIGRIVKDCGGLRMFPQKVRHNGKIVPVKRKKVLRKPKDFKAEYAGHCVALDTVERFVYGLRRYIITFEDIHTRFTFAWGTNSHASLAAKEFFEYCRMVFPYPFAFVLTDNGSEFMKHFDEELRRLHLTHYHTYPRTPKMNAHCERFNRTLQEEFIDYHAGALMDTVVFNRQMIPWLVWYNTERPHWGLNLQSPMQFMLTHSSTRPEKSNMRWTDTRG</sequence>
<gene>
    <name evidence="2" type="ORF">A3J58_01335</name>
</gene>
<organism evidence="2 3">
    <name type="scientific">Candidatus Sungbacteria bacterium RIFCSPHIGHO2_02_FULL_52_23</name>
    <dbReference type="NCBI Taxonomy" id="1802274"/>
    <lineage>
        <taxon>Bacteria</taxon>
        <taxon>Candidatus Sungiibacteriota</taxon>
    </lineage>
</organism>
<accession>A0A1G2KVD5</accession>
<feature type="domain" description="Integrase catalytic" evidence="1">
    <location>
        <begin position="167"/>
        <end position="336"/>
    </location>
</feature>